<keyword evidence="2" id="KW-1133">Transmembrane helix</keyword>
<organism evidence="3 4">
    <name type="scientific">Dichanthelium oligosanthes</name>
    <dbReference type="NCBI Taxonomy" id="888268"/>
    <lineage>
        <taxon>Eukaryota</taxon>
        <taxon>Viridiplantae</taxon>
        <taxon>Streptophyta</taxon>
        <taxon>Embryophyta</taxon>
        <taxon>Tracheophyta</taxon>
        <taxon>Spermatophyta</taxon>
        <taxon>Magnoliopsida</taxon>
        <taxon>Liliopsida</taxon>
        <taxon>Poales</taxon>
        <taxon>Poaceae</taxon>
        <taxon>PACMAD clade</taxon>
        <taxon>Panicoideae</taxon>
        <taxon>Panicodae</taxon>
        <taxon>Paniceae</taxon>
        <taxon>Dichantheliinae</taxon>
        <taxon>Dichanthelium</taxon>
    </lineage>
</organism>
<keyword evidence="4" id="KW-1185">Reference proteome</keyword>
<keyword evidence="2" id="KW-0472">Membrane</keyword>
<name>A0A1E5VI45_9POAL</name>
<dbReference type="AlphaFoldDB" id="A0A1E5VI45"/>
<evidence type="ECO:0000256" key="2">
    <source>
        <dbReference type="SAM" id="Phobius"/>
    </source>
</evidence>
<comment type="caution">
    <text evidence="3">The sequence shown here is derived from an EMBL/GenBank/DDBJ whole genome shotgun (WGS) entry which is preliminary data.</text>
</comment>
<evidence type="ECO:0000313" key="3">
    <source>
        <dbReference type="EMBL" id="OEL24755.1"/>
    </source>
</evidence>
<dbReference type="PANTHER" id="PTHR33443">
    <property type="entry name" value="ZGC:112980"/>
    <property type="match status" value="1"/>
</dbReference>
<protein>
    <submittedName>
        <fullName evidence="3">Uncharacterized protein</fullName>
    </submittedName>
</protein>
<evidence type="ECO:0000256" key="1">
    <source>
        <dbReference type="SAM" id="MobiDB-lite"/>
    </source>
</evidence>
<dbReference type="OrthoDB" id="266020at2759"/>
<dbReference type="EMBL" id="LWDX02038977">
    <property type="protein sequence ID" value="OEL24755.1"/>
    <property type="molecule type" value="Genomic_DNA"/>
</dbReference>
<keyword evidence="2" id="KW-0812">Transmembrane</keyword>
<accession>A0A1E5VI45</accession>
<reference evidence="3 4" key="1">
    <citation type="submission" date="2016-09" db="EMBL/GenBank/DDBJ databases">
        <title>The draft genome of Dichanthelium oligosanthes: A C3 panicoid grass species.</title>
        <authorList>
            <person name="Studer A.J."/>
            <person name="Schnable J.C."/>
            <person name="Brutnell T.P."/>
        </authorList>
    </citation>
    <scope>NUCLEOTIDE SEQUENCE [LARGE SCALE GENOMIC DNA]</scope>
    <source>
        <strain evidence="4">cv. Kellogg 1175</strain>
        <tissue evidence="3">Leaf</tissue>
    </source>
</reference>
<feature type="region of interest" description="Disordered" evidence="1">
    <location>
        <begin position="1"/>
        <end position="31"/>
    </location>
</feature>
<feature type="transmembrane region" description="Helical" evidence="2">
    <location>
        <begin position="142"/>
        <end position="161"/>
    </location>
</feature>
<feature type="transmembrane region" description="Helical" evidence="2">
    <location>
        <begin position="173"/>
        <end position="198"/>
    </location>
</feature>
<gene>
    <name evidence="3" type="ORF">BAE44_0014231</name>
</gene>
<sequence length="199" mass="21779">MGSEAVLVEISSDEEDGEKMPAAAGKRKSPEGALDWAEKMLAEEDCGAVGEDSLDPTAVQELLDSLMDASGIVKDEKESVVDDKNAVRDVRVDEDDDDADCVILDGDPDKPVAVAKKEGPRRDAAEDELQIVAEKGEVLQDFAYFLYFGWFRYGLHIVVIVSRSNPKSYAYPIVVLMLGQIWTGLVPLCILYSCYAVNV</sequence>
<dbReference type="Proteomes" id="UP000095767">
    <property type="component" value="Unassembled WGS sequence"/>
</dbReference>
<dbReference type="STRING" id="888268.A0A1E5VI45"/>
<proteinExistence type="predicted"/>
<dbReference type="InterPro" id="IPR053234">
    <property type="entry name" value="RPM1_Interactor"/>
</dbReference>
<evidence type="ECO:0000313" key="4">
    <source>
        <dbReference type="Proteomes" id="UP000095767"/>
    </source>
</evidence>
<dbReference type="PANTHER" id="PTHR33443:SF37">
    <property type="entry name" value="OS03G0140900 PROTEIN"/>
    <property type="match status" value="1"/>
</dbReference>